<dbReference type="NCBIfam" id="TIGR00254">
    <property type="entry name" value="GGDEF"/>
    <property type="match status" value="1"/>
</dbReference>
<dbReference type="SUPFAM" id="SSF55073">
    <property type="entry name" value="Nucleotide cyclase"/>
    <property type="match status" value="1"/>
</dbReference>
<dbReference type="PANTHER" id="PTHR45138">
    <property type="entry name" value="REGULATORY COMPONENTS OF SENSORY TRANSDUCTION SYSTEM"/>
    <property type="match status" value="1"/>
</dbReference>
<feature type="domain" description="GGDEF" evidence="5">
    <location>
        <begin position="128"/>
        <end position="261"/>
    </location>
</feature>
<dbReference type="GO" id="GO:0052621">
    <property type="term" value="F:diguanylate cyclase activity"/>
    <property type="evidence" value="ECO:0007669"/>
    <property type="project" value="UniProtKB-EC"/>
</dbReference>
<dbReference type="InterPro" id="IPR029787">
    <property type="entry name" value="Nucleotide_cyclase"/>
</dbReference>
<sequence length="268" mass="30769">MKVDVKALEQRVQAALENSSNQENPLYEVLNDLWQYNQTQWQRAEQVIKMSDAYQDMMLRRERSLAARFDKHLRQLEKMARISDRYQHAMREANQELERASTIDQLTDLPNRRSMMRLLSREVEQGHDDLKVAMVDIDYFKRINDQYGHLAGDEVLVMISDIMLSTLGDRGTLARWGGEEFIILFNDEPQANVIHCLNELVKAVRSSEIDIFDGAVIRTSISVGLTQFFPGDTVDSLIGRVDQVMYQAKNSGRGCICTDLSENTAVYA</sequence>
<dbReference type="AlphaFoldDB" id="A0A501WDF5"/>
<evidence type="ECO:0000313" key="7">
    <source>
        <dbReference type="Proteomes" id="UP000315901"/>
    </source>
</evidence>
<dbReference type="FunFam" id="3.30.70.270:FF:000001">
    <property type="entry name" value="Diguanylate cyclase domain protein"/>
    <property type="match status" value="1"/>
</dbReference>
<organism evidence="6 7">
    <name type="scientific">Maribrevibacterium harenarium</name>
    <dbReference type="NCBI Taxonomy" id="2589817"/>
    <lineage>
        <taxon>Bacteria</taxon>
        <taxon>Pseudomonadati</taxon>
        <taxon>Pseudomonadota</taxon>
        <taxon>Gammaproteobacteria</taxon>
        <taxon>Oceanospirillales</taxon>
        <taxon>Oceanospirillaceae</taxon>
        <taxon>Maribrevibacterium</taxon>
    </lineage>
</organism>
<keyword evidence="4" id="KW-0175">Coiled coil</keyword>
<evidence type="ECO:0000256" key="1">
    <source>
        <dbReference type="ARBA" id="ARBA00001946"/>
    </source>
</evidence>
<dbReference type="InterPro" id="IPR000160">
    <property type="entry name" value="GGDEF_dom"/>
</dbReference>
<dbReference type="Gene3D" id="3.30.70.270">
    <property type="match status" value="1"/>
</dbReference>
<dbReference type="Pfam" id="PF00990">
    <property type="entry name" value="GGDEF"/>
    <property type="match status" value="1"/>
</dbReference>
<dbReference type="PANTHER" id="PTHR45138:SF9">
    <property type="entry name" value="DIGUANYLATE CYCLASE DGCM-RELATED"/>
    <property type="match status" value="1"/>
</dbReference>
<keyword evidence="7" id="KW-1185">Reference proteome</keyword>
<proteinExistence type="predicted"/>
<evidence type="ECO:0000256" key="4">
    <source>
        <dbReference type="SAM" id="Coils"/>
    </source>
</evidence>
<comment type="caution">
    <text evidence="6">The sequence shown here is derived from an EMBL/GenBank/DDBJ whole genome shotgun (WGS) entry which is preliminary data.</text>
</comment>
<name>A0A501WDF5_9GAMM</name>
<dbReference type="PROSITE" id="PS50887">
    <property type="entry name" value="GGDEF"/>
    <property type="match status" value="1"/>
</dbReference>
<dbReference type="Proteomes" id="UP000315901">
    <property type="component" value="Unassembled WGS sequence"/>
</dbReference>
<accession>A0A501WDF5</accession>
<dbReference type="InterPro" id="IPR050469">
    <property type="entry name" value="Diguanylate_Cyclase"/>
</dbReference>
<evidence type="ECO:0000256" key="3">
    <source>
        <dbReference type="ARBA" id="ARBA00034247"/>
    </source>
</evidence>
<protein>
    <recommendedName>
        <fullName evidence="2">diguanylate cyclase</fullName>
        <ecNumber evidence="2">2.7.7.65</ecNumber>
    </recommendedName>
</protein>
<dbReference type="EC" id="2.7.7.65" evidence="2"/>
<comment type="catalytic activity">
    <reaction evidence="3">
        <text>2 GTP = 3',3'-c-di-GMP + 2 diphosphate</text>
        <dbReference type="Rhea" id="RHEA:24898"/>
        <dbReference type="ChEBI" id="CHEBI:33019"/>
        <dbReference type="ChEBI" id="CHEBI:37565"/>
        <dbReference type="ChEBI" id="CHEBI:58805"/>
        <dbReference type="EC" id="2.7.7.65"/>
    </reaction>
</comment>
<gene>
    <name evidence="6" type="ORF">FJM67_15505</name>
</gene>
<dbReference type="SMART" id="SM00267">
    <property type="entry name" value="GGDEF"/>
    <property type="match status" value="1"/>
</dbReference>
<dbReference type="OrthoDB" id="9812260at2"/>
<feature type="coiled-coil region" evidence="4">
    <location>
        <begin position="76"/>
        <end position="103"/>
    </location>
</feature>
<dbReference type="RefSeq" id="WP_140591210.1">
    <property type="nucleotide sequence ID" value="NZ_VFRR01000050.1"/>
</dbReference>
<evidence type="ECO:0000313" key="6">
    <source>
        <dbReference type="EMBL" id="TPE46872.1"/>
    </source>
</evidence>
<comment type="cofactor">
    <cofactor evidence="1">
        <name>Mg(2+)</name>
        <dbReference type="ChEBI" id="CHEBI:18420"/>
    </cofactor>
</comment>
<dbReference type="EMBL" id="VFRR01000050">
    <property type="protein sequence ID" value="TPE46872.1"/>
    <property type="molecule type" value="Genomic_DNA"/>
</dbReference>
<evidence type="ECO:0000256" key="2">
    <source>
        <dbReference type="ARBA" id="ARBA00012528"/>
    </source>
</evidence>
<dbReference type="CDD" id="cd01949">
    <property type="entry name" value="GGDEF"/>
    <property type="match status" value="1"/>
</dbReference>
<evidence type="ECO:0000259" key="5">
    <source>
        <dbReference type="PROSITE" id="PS50887"/>
    </source>
</evidence>
<reference evidence="6 7" key="1">
    <citation type="submission" date="2019-06" db="EMBL/GenBank/DDBJ databases">
        <title>A novel bacterium of genus Marinomonas, isolated from coastal sand.</title>
        <authorList>
            <person name="Huang H."/>
            <person name="Mo K."/>
            <person name="Hu Y."/>
        </authorList>
    </citation>
    <scope>NUCLEOTIDE SEQUENCE [LARGE SCALE GENOMIC DNA]</scope>
    <source>
        <strain evidence="6 7">HB171799</strain>
    </source>
</reference>
<dbReference type="InterPro" id="IPR043128">
    <property type="entry name" value="Rev_trsase/Diguanyl_cyclase"/>
</dbReference>